<organism evidence="5 6">
    <name type="scientific">Albidovulum litorale</name>
    <dbReference type="NCBI Taxonomy" id="2984134"/>
    <lineage>
        <taxon>Bacteria</taxon>
        <taxon>Pseudomonadati</taxon>
        <taxon>Pseudomonadota</taxon>
        <taxon>Alphaproteobacteria</taxon>
        <taxon>Rhodobacterales</taxon>
        <taxon>Paracoccaceae</taxon>
        <taxon>Albidovulum</taxon>
    </lineage>
</organism>
<keyword evidence="2" id="KW-0547">Nucleotide-binding</keyword>
<feature type="domain" description="ABC transporter" evidence="4">
    <location>
        <begin position="2"/>
        <end position="233"/>
    </location>
</feature>
<dbReference type="GO" id="GO:0005524">
    <property type="term" value="F:ATP binding"/>
    <property type="evidence" value="ECO:0007669"/>
    <property type="project" value="UniProtKB-KW"/>
</dbReference>
<evidence type="ECO:0000256" key="2">
    <source>
        <dbReference type="ARBA" id="ARBA00022741"/>
    </source>
</evidence>
<dbReference type="EMBL" id="JAOWKZ010000002">
    <property type="protein sequence ID" value="MCV2872305.1"/>
    <property type="molecule type" value="Genomic_DNA"/>
</dbReference>
<sequence length="237" mass="26190">MLRVEGVSKSFGGVQAVDDVSFTVTDTEIHGLIGPNGAGKTTMINLISGFLRPTQGRILLEDREIQNMPPETVARSGIARTFQNLRLFRNLTVRRNIEVAESHAADASDPTLIDDAIDRFGLGPVLGLAPDALSYGHMRRLEIIRALALRPRVLLLDEPAAGMNTEETEELFRNLLWLRERHPCAILLIDHDLKFIMSASETLTVMNMGRLLASGLPQDVTKNEEVIRAYLGHGETV</sequence>
<gene>
    <name evidence="5" type="ORF">OEZ71_08360</name>
</gene>
<dbReference type="PROSITE" id="PS50893">
    <property type="entry name" value="ABC_TRANSPORTER_2"/>
    <property type="match status" value="1"/>
</dbReference>
<proteinExistence type="predicted"/>
<dbReference type="PANTHER" id="PTHR45772">
    <property type="entry name" value="CONSERVED COMPONENT OF ABC TRANSPORTER FOR NATURAL AMINO ACIDS-RELATED"/>
    <property type="match status" value="1"/>
</dbReference>
<dbReference type="InterPro" id="IPR027417">
    <property type="entry name" value="P-loop_NTPase"/>
</dbReference>
<keyword evidence="6" id="KW-1185">Reference proteome</keyword>
<dbReference type="CDD" id="cd03219">
    <property type="entry name" value="ABC_Mj1267_LivG_branched"/>
    <property type="match status" value="1"/>
</dbReference>
<name>A0ABT2ZMR2_9RHOB</name>
<protein>
    <submittedName>
        <fullName evidence="5">ABC transporter ATP-binding protein</fullName>
    </submittedName>
</protein>
<dbReference type="SUPFAM" id="SSF52540">
    <property type="entry name" value="P-loop containing nucleoside triphosphate hydrolases"/>
    <property type="match status" value="1"/>
</dbReference>
<evidence type="ECO:0000256" key="3">
    <source>
        <dbReference type="ARBA" id="ARBA00022840"/>
    </source>
</evidence>
<dbReference type="Proteomes" id="UP001652564">
    <property type="component" value="Unassembled WGS sequence"/>
</dbReference>
<dbReference type="SMART" id="SM00382">
    <property type="entry name" value="AAA"/>
    <property type="match status" value="1"/>
</dbReference>
<evidence type="ECO:0000313" key="5">
    <source>
        <dbReference type="EMBL" id="MCV2872305.1"/>
    </source>
</evidence>
<dbReference type="InterPro" id="IPR003439">
    <property type="entry name" value="ABC_transporter-like_ATP-bd"/>
</dbReference>
<dbReference type="InterPro" id="IPR051120">
    <property type="entry name" value="ABC_AA/LPS_Transport"/>
</dbReference>
<accession>A0ABT2ZMR2</accession>
<comment type="caution">
    <text evidence="5">The sequence shown here is derived from an EMBL/GenBank/DDBJ whole genome shotgun (WGS) entry which is preliminary data.</text>
</comment>
<reference evidence="5 6" key="1">
    <citation type="submission" date="2022-10" db="EMBL/GenBank/DDBJ databases">
        <title>Defluviimonas sp. nov., isolated from ocean surface sediments.</title>
        <authorList>
            <person name="He W."/>
            <person name="Wang L."/>
            <person name="Zhang D.-F."/>
        </authorList>
    </citation>
    <scope>NUCLEOTIDE SEQUENCE [LARGE SCALE GENOMIC DNA]</scope>
    <source>
        <strain evidence="5 6">WL0050</strain>
    </source>
</reference>
<dbReference type="InterPro" id="IPR032823">
    <property type="entry name" value="BCA_ABC_TP_C"/>
</dbReference>
<evidence type="ECO:0000256" key="1">
    <source>
        <dbReference type="ARBA" id="ARBA00022448"/>
    </source>
</evidence>
<evidence type="ECO:0000259" key="4">
    <source>
        <dbReference type="PROSITE" id="PS50893"/>
    </source>
</evidence>
<dbReference type="Gene3D" id="3.40.50.300">
    <property type="entry name" value="P-loop containing nucleotide triphosphate hydrolases"/>
    <property type="match status" value="1"/>
</dbReference>
<keyword evidence="3 5" id="KW-0067">ATP-binding</keyword>
<dbReference type="Pfam" id="PF00005">
    <property type="entry name" value="ABC_tran"/>
    <property type="match status" value="1"/>
</dbReference>
<dbReference type="PANTHER" id="PTHR45772:SF1">
    <property type="entry name" value="ABC TRANSPORTER ATP-BINDING PROTEIN"/>
    <property type="match status" value="1"/>
</dbReference>
<evidence type="ECO:0000313" key="6">
    <source>
        <dbReference type="Proteomes" id="UP001652564"/>
    </source>
</evidence>
<dbReference type="RefSeq" id="WP_263739489.1">
    <property type="nucleotide sequence ID" value="NZ_JAOWKZ010000002.1"/>
</dbReference>
<keyword evidence="1" id="KW-0813">Transport</keyword>
<dbReference type="InterPro" id="IPR003593">
    <property type="entry name" value="AAA+_ATPase"/>
</dbReference>
<dbReference type="Pfam" id="PF12399">
    <property type="entry name" value="BCA_ABC_TP_C"/>
    <property type="match status" value="1"/>
</dbReference>